<evidence type="ECO:0000259" key="7">
    <source>
        <dbReference type="Pfam" id="PF01292"/>
    </source>
</evidence>
<feature type="domain" description="Cytochrome b561 bacterial/Ni-hydrogenase" evidence="7">
    <location>
        <begin position="14"/>
        <end position="190"/>
    </location>
</feature>
<keyword evidence="4 6" id="KW-1133">Transmembrane helix</keyword>
<dbReference type="AlphaFoldDB" id="A0A3B0TVR2"/>
<dbReference type="GO" id="GO:0022904">
    <property type="term" value="P:respiratory electron transport chain"/>
    <property type="evidence" value="ECO:0007669"/>
    <property type="project" value="InterPro"/>
</dbReference>
<keyword evidence="2" id="KW-1003">Cell membrane</keyword>
<feature type="transmembrane region" description="Helical" evidence="6">
    <location>
        <begin position="152"/>
        <end position="174"/>
    </location>
</feature>
<protein>
    <recommendedName>
        <fullName evidence="7">Cytochrome b561 bacterial/Ni-hydrogenase domain-containing protein</fullName>
    </recommendedName>
</protein>
<evidence type="ECO:0000256" key="4">
    <source>
        <dbReference type="ARBA" id="ARBA00022989"/>
    </source>
</evidence>
<feature type="transmembrane region" description="Helical" evidence="6">
    <location>
        <begin position="21"/>
        <end position="41"/>
    </location>
</feature>
<feature type="transmembrane region" description="Helical" evidence="6">
    <location>
        <begin position="209"/>
        <end position="229"/>
    </location>
</feature>
<accession>A0A3B0TVR2</accession>
<evidence type="ECO:0000256" key="5">
    <source>
        <dbReference type="ARBA" id="ARBA00023136"/>
    </source>
</evidence>
<dbReference type="InterPro" id="IPR016174">
    <property type="entry name" value="Di-haem_cyt_TM"/>
</dbReference>
<comment type="subcellular location">
    <subcellularLocation>
        <location evidence="1">Cell membrane</location>
        <topology evidence="1">Multi-pass membrane protein</topology>
    </subcellularLocation>
</comment>
<dbReference type="PANTHER" id="PTHR30485:SF2">
    <property type="entry name" value="BLL0597 PROTEIN"/>
    <property type="match status" value="1"/>
</dbReference>
<dbReference type="Gene3D" id="1.20.950.20">
    <property type="entry name" value="Transmembrane di-heme cytochromes, Chain C"/>
    <property type="match status" value="1"/>
</dbReference>
<dbReference type="InterPro" id="IPR011577">
    <property type="entry name" value="Cyt_b561_bac/Ni-Hgenase"/>
</dbReference>
<gene>
    <name evidence="8" type="ORF">MNBD_ALPHA12-885</name>
</gene>
<dbReference type="InterPro" id="IPR018588">
    <property type="entry name" value="Dihaem_cytochrome-c"/>
</dbReference>
<proteinExistence type="predicted"/>
<keyword evidence="3 6" id="KW-0812">Transmembrane</keyword>
<dbReference type="GO" id="GO:0005886">
    <property type="term" value="C:plasma membrane"/>
    <property type="evidence" value="ECO:0007669"/>
    <property type="project" value="UniProtKB-SubCell"/>
</dbReference>
<feature type="transmembrane region" description="Helical" evidence="6">
    <location>
        <begin position="106"/>
        <end position="132"/>
    </location>
</feature>
<dbReference type="SUPFAM" id="SSF81342">
    <property type="entry name" value="Transmembrane di-heme cytochromes"/>
    <property type="match status" value="1"/>
</dbReference>
<name>A0A3B0TVR2_9ZZZZ</name>
<dbReference type="PANTHER" id="PTHR30485">
    <property type="entry name" value="NI/FE-HYDROGENASE 1 B-TYPE CYTOCHROME SUBUNIT"/>
    <property type="match status" value="1"/>
</dbReference>
<feature type="transmembrane region" description="Helical" evidence="6">
    <location>
        <begin position="47"/>
        <end position="68"/>
    </location>
</feature>
<dbReference type="InterPro" id="IPR051542">
    <property type="entry name" value="Hydrogenase_cytochrome"/>
</dbReference>
<dbReference type="Pfam" id="PF01292">
    <property type="entry name" value="Ni_hydr_CYTB"/>
    <property type="match status" value="1"/>
</dbReference>
<sequence length="380" mass="41565">MSSPNPSSAPVLRVWDLPTRLYHWLQFILVISALVIGFFGPEWLLPLHVWIGYAIAALIVFRLVWGLFGPHHSRFASFIPSRKKILDHISALRQGRPQHWIGHNPLGSVMVFALILVLIGILITGIIALGGVENWGPFEGLVDFAIGNDVRYIHYALAYALVALIGFHILGVFVETRLSHTSLIKAMITGNKTLPRGSKIPNLQAAKTAPALIAIFGSGALIGLVFYLGSLAPASGFITPPTFKPYASECSDCHELYNPSLLPRASWKLLMGNLQNHFGEDASLSDKTTKAIADYLNTYASEAWDSEAANQLRAVDPKNPTRITATPFWIKTHSGIDPKLFKTPPVNAKGNCQACHKDAARGRFNDGQISIPKLTPPAKN</sequence>
<dbReference type="Pfam" id="PF09626">
    <property type="entry name" value="DHC"/>
    <property type="match status" value="1"/>
</dbReference>
<reference evidence="8" key="1">
    <citation type="submission" date="2018-06" db="EMBL/GenBank/DDBJ databases">
        <authorList>
            <person name="Zhirakovskaya E."/>
        </authorList>
    </citation>
    <scope>NUCLEOTIDE SEQUENCE</scope>
</reference>
<dbReference type="InterPro" id="IPR036280">
    <property type="entry name" value="Multihaem_cyt_sf"/>
</dbReference>
<evidence type="ECO:0000256" key="3">
    <source>
        <dbReference type="ARBA" id="ARBA00022692"/>
    </source>
</evidence>
<dbReference type="GO" id="GO:0020037">
    <property type="term" value="F:heme binding"/>
    <property type="evidence" value="ECO:0007669"/>
    <property type="project" value="TreeGrafter"/>
</dbReference>
<dbReference type="EMBL" id="UOEO01000196">
    <property type="protein sequence ID" value="VAW22078.1"/>
    <property type="molecule type" value="Genomic_DNA"/>
</dbReference>
<evidence type="ECO:0000256" key="2">
    <source>
        <dbReference type="ARBA" id="ARBA00022475"/>
    </source>
</evidence>
<dbReference type="GO" id="GO:0009055">
    <property type="term" value="F:electron transfer activity"/>
    <property type="evidence" value="ECO:0007669"/>
    <property type="project" value="InterPro"/>
</dbReference>
<evidence type="ECO:0000313" key="8">
    <source>
        <dbReference type="EMBL" id="VAW22078.1"/>
    </source>
</evidence>
<dbReference type="SUPFAM" id="SSF48695">
    <property type="entry name" value="Multiheme cytochromes"/>
    <property type="match status" value="1"/>
</dbReference>
<keyword evidence="5 6" id="KW-0472">Membrane</keyword>
<organism evidence="8">
    <name type="scientific">hydrothermal vent metagenome</name>
    <dbReference type="NCBI Taxonomy" id="652676"/>
    <lineage>
        <taxon>unclassified sequences</taxon>
        <taxon>metagenomes</taxon>
        <taxon>ecological metagenomes</taxon>
    </lineage>
</organism>
<evidence type="ECO:0000256" key="6">
    <source>
        <dbReference type="SAM" id="Phobius"/>
    </source>
</evidence>
<evidence type="ECO:0000256" key="1">
    <source>
        <dbReference type="ARBA" id="ARBA00004651"/>
    </source>
</evidence>